<evidence type="ECO:0000256" key="2">
    <source>
        <dbReference type="ARBA" id="ARBA00022448"/>
    </source>
</evidence>
<dbReference type="AlphaFoldDB" id="A0A9W7DDG2"/>
<feature type="transmembrane region" description="Helical" evidence="6">
    <location>
        <begin position="147"/>
        <end position="166"/>
    </location>
</feature>
<feature type="transmembrane region" description="Helical" evidence="6">
    <location>
        <begin position="366"/>
        <end position="384"/>
    </location>
</feature>
<feature type="transmembrane region" description="Helical" evidence="6">
    <location>
        <begin position="172"/>
        <end position="194"/>
    </location>
</feature>
<dbReference type="Gene3D" id="1.20.1250.20">
    <property type="entry name" value="MFS general substrate transporter like domains"/>
    <property type="match status" value="2"/>
</dbReference>
<keyword evidence="2" id="KW-0813">Transport</keyword>
<organism evidence="8 9">
    <name type="scientific">Ambrosiozyma monospora</name>
    <name type="common">Yeast</name>
    <name type="synonym">Endomycopsis monosporus</name>
    <dbReference type="NCBI Taxonomy" id="43982"/>
    <lineage>
        <taxon>Eukaryota</taxon>
        <taxon>Fungi</taxon>
        <taxon>Dikarya</taxon>
        <taxon>Ascomycota</taxon>
        <taxon>Saccharomycotina</taxon>
        <taxon>Pichiomycetes</taxon>
        <taxon>Pichiales</taxon>
        <taxon>Pichiaceae</taxon>
        <taxon>Ambrosiozyma</taxon>
    </lineage>
</organism>
<feature type="transmembrane region" description="Helical" evidence="6">
    <location>
        <begin position="75"/>
        <end position="103"/>
    </location>
</feature>
<evidence type="ECO:0000256" key="5">
    <source>
        <dbReference type="ARBA" id="ARBA00023136"/>
    </source>
</evidence>
<dbReference type="InterPro" id="IPR020846">
    <property type="entry name" value="MFS_dom"/>
</dbReference>
<keyword evidence="4 6" id="KW-1133">Transmembrane helix</keyword>
<feature type="domain" description="Major facilitator superfamily (MFS) profile" evidence="7">
    <location>
        <begin position="76"/>
        <end position="485"/>
    </location>
</feature>
<feature type="transmembrane region" description="Helical" evidence="6">
    <location>
        <begin position="233"/>
        <end position="253"/>
    </location>
</feature>
<dbReference type="PANTHER" id="PTHR43791">
    <property type="entry name" value="PERMEASE-RELATED"/>
    <property type="match status" value="1"/>
</dbReference>
<comment type="caution">
    <text evidence="8">The sequence shown here is derived from an EMBL/GenBank/DDBJ whole genome shotgun (WGS) entry which is preliminary data.</text>
</comment>
<dbReference type="SUPFAM" id="SSF103473">
    <property type="entry name" value="MFS general substrate transporter"/>
    <property type="match status" value="1"/>
</dbReference>
<dbReference type="OrthoDB" id="4454541at2759"/>
<feature type="transmembrane region" description="Helical" evidence="6">
    <location>
        <begin position="115"/>
        <end position="135"/>
    </location>
</feature>
<dbReference type="Proteomes" id="UP001165063">
    <property type="component" value="Unassembled WGS sequence"/>
</dbReference>
<feature type="transmembrane region" description="Helical" evidence="6">
    <location>
        <begin position="203"/>
        <end position="221"/>
    </location>
</feature>
<dbReference type="InterPro" id="IPR036259">
    <property type="entry name" value="MFS_trans_sf"/>
</dbReference>
<protein>
    <submittedName>
        <fullName evidence="8">Unnamed protein product</fullName>
    </submittedName>
</protein>
<sequence>MTASDLEDKPQLELPTDSKERFVVETAVQDSVGSDDVNVNPTYDLALKYLVEHEGKYAPLNEKEHKGAVRKTDRILLPILFFTATMGAVDKVCLGTTAIFGLIKDNNLHGQQYSWLGSILFIGSLVGMWPMTYLLQHFRMGKVMSCCSLIWSVLSLLHCACHNFAGLAALRFLMGFVECAIVPGCGLMIASFYLKNESPHRTALVFMFASSVINGALSALATTFGNEIPTWKYIFILVGSVSFVWSLFITWYLPDSPINAKWLSERQRYHMVKRVADNATGVQCNYFKWSQVWEAFADPRVYIVMLFNFGINIPNGGLSAFSSIIIKNLGFTSVQSSLMGIPTGVIASISTVFFTWLASRWTNKRCLVSVISLVIPLIGAIILYTVDRSHVGPQLLGLYLMYFYFASYIVMMSCVQANTAGSTKKSVTYGFNYLGYCGGAITGTQTFRSDQAPKYTGGFISILVAYCACMVLSIIYWFVSDQMNRKKKNYLEKNGIERVLPEEDERIDDIDEEKVKDLTDKQQIHFFYTT</sequence>
<dbReference type="Pfam" id="PF07690">
    <property type="entry name" value="MFS_1"/>
    <property type="match status" value="1"/>
</dbReference>
<evidence type="ECO:0000313" key="8">
    <source>
        <dbReference type="EMBL" id="GMG19137.1"/>
    </source>
</evidence>
<dbReference type="EMBL" id="BSXU01000067">
    <property type="protein sequence ID" value="GMG19137.1"/>
    <property type="molecule type" value="Genomic_DNA"/>
</dbReference>
<keyword evidence="9" id="KW-1185">Reference proteome</keyword>
<evidence type="ECO:0000313" key="9">
    <source>
        <dbReference type="Proteomes" id="UP001165063"/>
    </source>
</evidence>
<keyword evidence="5 6" id="KW-0472">Membrane</keyword>
<dbReference type="GO" id="GO:0022857">
    <property type="term" value="F:transmembrane transporter activity"/>
    <property type="evidence" value="ECO:0007669"/>
    <property type="project" value="InterPro"/>
</dbReference>
<evidence type="ECO:0000256" key="4">
    <source>
        <dbReference type="ARBA" id="ARBA00022989"/>
    </source>
</evidence>
<feature type="transmembrane region" description="Helical" evidence="6">
    <location>
        <begin position="396"/>
        <end position="415"/>
    </location>
</feature>
<evidence type="ECO:0000256" key="6">
    <source>
        <dbReference type="SAM" id="Phobius"/>
    </source>
</evidence>
<dbReference type="GO" id="GO:0016020">
    <property type="term" value="C:membrane"/>
    <property type="evidence" value="ECO:0007669"/>
    <property type="project" value="UniProtKB-SubCell"/>
</dbReference>
<feature type="transmembrane region" description="Helical" evidence="6">
    <location>
        <begin position="459"/>
        <end position="479"/>
    </location>
</feature>
<feature type="transmembrane region" description="Helical" evidence="6">
    <location>
        <begin position="427"/>
        <end position="447"/>
    </location>
</feature>
<feature type="transmembrane region" description="Helical" evidence="6">
    <location>
        <begin position="338"/>
        <end position="359"/>
    </location>
</feature>
<evidence type="ECO:0000259" key="7">
    <source>
        <dbReference type="PROSITE" id="PS50850"/>
    </source>
</evidence>
<feature type="transmembrane region" description="Helical" evidence="6">
    <location>
        <begin position="301"/>
        <end position="326"/>
    </location>
</feature>
<evidence type="ECO:0000256" key="1">
    <source>
        <dbReference type="ARBA" id="ARBA00004141"/>
    </source>
</evidence>
<dbReference type="PANTHER" id="PTHR43791:SF41">
    <property type="entry name" value="MAJOR FACILITATOR SUPERFAMILY (MFS) PROFILE DOMAIN-CONTAINING PROTEIN"/>
    <property type="match status" value="1"/>
</dbReference>
<proteinExistence type="predicted"/>
<gene>
    <name evidence="8" type="ORF">Amon01_000023300</name>
</gene>
<keyword evidence="3 6" id="KW-0812">Transmembrane</keyword>
<evidence type="ECO:0000256" key="3">
    <source>
        <dbReference type="ARBA" id="ARBA00022692"/>
    </source>
</evidence>
<comment type="subcellular location">
    <subcellularLocation>
        <location evidence="1">Membrane</location>
        <topology evidence="1">Multi-pass membrane protein</topology>
    </subcellularLocation>
</comment>
<dbReference type="InterPro" id="IPR011701">
    <property type="entry name" value="MFS"/>
</dbReference>
<name>A0A9W7DDG2_AMBMO</name>
<reference evidence="8" key="1">
    <citation type="submission" date="2023-04" db="EMBL/GenBank/DDBJ databases">
        <title>Ambrosiozyma monospora NBRC 1965.</title>
        <authorList>
            <person name="Ichikawa N."/>
            <person name="Sato H."/>
            <person name="Tonouchi N."/>
        </authorList>
    </citation>
    <scope>NUCLEOTIDE SEQUENCE</scope>
    <source>
        <strain evidence="8">NBRC 1965</strain>
    </source>
</reference>
<accession>A0A9W7DDG2</accession>
<dbReference type="PROSITE" id="PS50850">
    <property type="entry name" value="MFS"/>
    <property type="match status" value="1"/>
</dbReference>